<feature type="domain" description="Restriction endonuclease type IV Mrr" evidence="1">
    <location>
        <begin position="59"/>
        <end position="121"/>
    </location>
</feature>
<accession>A0ABY4BCZ7</accession>
<proteinExistence type="predicted"/>
<dbReference type="GO" id="GO:0004519">
    <property type="term" value="F:endonuclease activity"/>
    <property type="evidence" value="ECO:0007669"/>
    <property type="project" value="UniProtKB-KW"/>
</dbReference>
<keyword evidence="3" id="KW-1185">Reference proteome</keyword>
<keyword evidence="2" id="KW-0378">Hydrolase</keyword>
<dbReference type="InterPro" id="IPR011856">
    <property type="entry name" value="tRNA_endonuc-like_dom_sf"/>
</dbReference>
<gene>
    <name evidence="2" type="ORF">MTP08_08060</name>
</gene>
<dbReference type="Proteomes" id="UP000831068">
    <property type="component" value="Chromosome"/>
</dbReference>
<name>A0ABY4BCZ7_9FLAO</name>
<dbReference type="InterPro" id="IPR007560">
    <property type="entry name" value="Restrct_endonuc_IV_Mrr"/>
</dbReference>
<sequence length="299" mass="34405">MRKSPIDELFYELYGFYPNKAGSAYEIIVASAIKIISGDNIKYNQHLKGIYSESDYQLDGLNIDKKQMIEAKDYTINKKKVGRDDLQKLQGALSDLDVEKGIFASATDYTKPAKKYSESTGKNPLNKEIELYNIRESTKLDEKGRINKFEVTLSMITPDFKLGKMNFAWTNDAIEKFKQNGLIGKPIKLSTDRFYNEDGSINCLIEDFTYNNQPIHVNMDDEYGEGCWLLPNRFIKYENELYGFKGIEYKIPYKKSDTTFTVESDGQPKILIKSEDGNINKLLTDEQFRKLTIENGEIK</sequence>
<protein>
    <submittedName>
        <fullName evidence="2">Restriction endonuclease</fullName>
    </submittedName>
</protein>
<dbReference type="Gene3D" id="3.40.1350.10">
    <property type="match status" value="1"/>
</dbReference>
<dbReference type="EMBL" id="CP094529">
    <property type="protein sequence ID" value="UOE37024.1"/>
    <property type="molecule type" value="Genomic_DNA"/>
</dbReference>
<dbReference type="SUPFAM" id="SSF52980">
    <property type="entry name" value="Restriction endonuclease-like"/>
    <property type="match status" value="1"/>
</dbReference>
<evidence type="ECO:0000313" key="2">
    <source>
        <dbReference type="EMBL" id="UOE37024.1"/>
    </source>
</evidence>
<evidence type="ECO:0000259" key="1">
    <source>
        <dbReference type="Pfam" id="PF04471"/>
    </source>
</evidence>
<organism evidence="2 3">
    <name type="scientific">Chryseobacterium oryzae</name>
    <dbReference type="NCBI Taxonomy" id="2929799"/>
    <lineage>
        <taxon>Bacteria</taxon>
        <taxon>Pseudomonadati</taxon>
        <taxon>Bacteroidota</taxon>
        <taxon>Flavobacteriia</taxon>
        <taxon>Flavobacteriales</taxon>
        <taxon>Weeksellaceae</taxon>
        <taxon>Chryseobacterium group</taxon>
        <taxon>Chryseobacterium</taxon>
    </lineage>
</organism>
<keyword evidence="2" id="KW-0255">Endonuclease</keyword>
<dbReference type="Pfam" id="PF04471">
    <property type="entry name" value="Mrr_cat"/>
    <property type="match status" value="1"/>
</dbReference>
<keyword evidence="2" id="KW-0540">Nuclease</keyword>
<dbReference type="RefSeq" id="WP_243575536.1">
    <property type="nucleotide sequence ID" value="NZ_CP094529.1"/>
</dbReference>
<evidence type="ECO:0000313" key="3">
    <source>
        <dbReference type="Proteomes" id="UP000831068"/>
    </source>
</evidence>
<dbReference type="InterPro" id="IPR011335">
    <property type="entry name" value="Restrct_endonuc-II-like"/>
</dbReference>
<reference evidence="2 3" key="1">
    <citation type="submission" date="2022-03" db="EMBL/GenBank/DDBJ databases">
        <title>Chryseobacterium sp. isolated from the Andong Sikhe.</title>
        <authorList>
            <person name="Won M."/>
            <person name="Kim S.-J."/>
            <person name="Kwon S.-W."/>
        </authorList>
    </citation>
    <scope>NUCLEOTIDE SEQUENCE [LARGE SCALE GENOMIC DNA]</scope>
    <source>
        <strain evidence="2 3">ADR-1</strain>
    </source>
</reference>